<dbReference type="SUPFAM" id="SSF53649">
    <property type="entry name" value="Alkaline phosphatase-like"/>
    <property type="match status" value="1"/>
</dbReference>
<dbReference type="Gene3D" id="3.40.720.10">
    <property type="entry name" value="Alkaline Phosphatase, subunit A"/>
    <property type="match status" value="1"/>
</dbReference>
<protein>
    <submittedName>
        <fullName evidence="4">Sulfatase-like hydrolase/transferase</fullName>
    </submittedName>
</protein>
<proteinExistence type="inferred from homology"/>
<dbReference type="InterPro" id="IPR017850">
    <property type="entry name" value="Alkaline_phosphatase_core_sf"/>
</dbReference>
<reference evidence="4 5" key="1">
    <citation type="submission" date="2021-06" db="EMBL/GenBank/DDBJ databases">
        <title>Halomicroarcula sp. a new haloarchaeum isolated from saline soil.</title>
        <authorList>
            <person name="Duran-Viseras A."/>
            <person name="Sanchez-Porro C."/>
            <person name="Ventosa A."/>
        </authorList>
    </citation>
    <scope>NUCLEOTIDE SEQUENCE [LARGE SCALE GENOMIC DNA]</scope>
    <source>
        <strain evidence="4 5">F27</strain>
    </source>
</reference>
<dbReference type="RefSeq" id="WP_220581550.1">
    <property type="nucleotide sequence ID" value="NZ_RKLT01000012.1"/>
</dbReference>
<organism evidence="4 5">
    <name type="scientific">Haloarcula nitratireducens</name>
    <dbReference type="NCBI Taxonomy" id="2487749"/>
    <lineage>
        <taxon>Archaea</taxon>
        <taxon>Methanobacteriati</taxon>
        <taxon>Methanobacteriota</taxon>
        <taxon>Stenosarchaea group</taxon>
        <taxon>Halobacteria</taxon>
        <taxon>Halobacteriales</taxon>
        <taxon>Haloarculaceae</taxon>
        <taxon>Haloarcula</taxon>
    </lineage>
</organism>
<dbReference type="InterPro" id="IPR000917">
    <property type="entry name" value="Sulfatase_N"/>
</dbReference>
<comment type="similarity">
    <text evidence="1">Belongs to the sulfatase family.</text>
</comment>
<feature type="domain" description="Sulfatase N-terminal" evidence="3">
    <location>
        <begin position="3"/>
        <end position="327"/>
    </location>
</feature>
<dbReference type="Pfam" id="PF00884">
    <property type="entry name" value="Sulfatase"/>
    <property type="match status" value="1"/>
</dbReference>
<dbReference type="CDD" id="cd16148">
    <property type="entry name" value="sulfatase_like"/>
    <property type="match status" value="1"/>
</dbReference>
<keyword evidence="5" id="KW-1185">Reference proteome</keyword>
<evidence type="ECO:0000313" key="4">
    <source>
        <dbReference type="EMBL" id="MBX0296958.1"/>
    </source>
</evidence>
<accession>A0AAW4PH96</accession>
<evidence type="ECO:0000313" key="5">
    <source>
        <dbReference type="Proteomes" id="UP001430455"/>
    </source>
</evidence>
<dbReference type="GO" id="GO:0004065">
    <property type="term" value="F:arylsulfatase activity"/>
    <property type="evidence" value="ECO:0007669"/>
    <property type="project" value="TreeGrafter"/>
</dbReference>
<name>A0AAW4PH96_9EURY</name>
<dbReference type="InterPro" id="IPR050738">
    <property type="entry name" value="Sulfatase"/>
</dbReference>
<comment type="caution">
    <text evidence="4">The sequence shown here is derived from an EMBL/GenBank/DDBJ whole genome shotgun (WGS) entry which is preliminary data.</text>
</comment>
<keyword evidence="2 4" id="KW-0378">Hydrolase</keyword>
<dbReference type="PANTHER" id="PTHR42693:SF53">
    <property type="entry name" value="ENDO-4-O-SULFATASE"/>
    <property type="match status" value="1"/>
</dbReference>
<evidence type="ECO:0000259" key="3">
    <source>
        <dbReference type="Pfam" id="PF00884"/>
    </source>
</evidence>
<evidence type="ECO:0000256" key="1">
    <source>
        <dbReference type="ARBA" id="ARBA00008779"/>
    </source>
</evidence>
<dbReference type="PANTHER" id="PTHR42693">
    <property type="entry name" value="ARYLSULFATASE FAMILY MEMBER"/>
    <property type="match status" value="1"/>
</dbReference>
<dbReference type="EMBL" id="RKLT01000012">
    <property type="protein sequence ID" value="MBX0296958.1"/>
    <property type="molecule type" value="Genomic_DNA"/>
</dbReference>
<dbReference type="AlphaFoldDB" id="A0AAW4PH96"/>
<gene>
    <name evidence="4" type="ORF">EGH23_18935</name>
</gene>
<dbReference type="Proteomes" id="UP001430455">
    <property type="component" value="Unassembled WGS sequence"/>
</dbReference>
<evidence type="ECO:0000256" key="2">
    <source>
        <dbReference type="ARBA" id="ARBA00022801"/>
    </source>
</evidence>
<sequence>MRVVYFDIDSLRPDHLGAYGYEQPTSPNIDRLAEDSVIFDRHYTANSPCMPSRAAWISGRYGVNNGVATHGPEGRTLSSPYHWEGFEGELREYWTLPELFYNERVTTAGVSSFPRHTAPWFYHVWHQFHTPQEPDDQVAEWPVGRGFQTPRAEHVSDIGLSVLEDLDDEFFLYMQYWDPHIPYYRSEEEIDKFRDPPLPPYPTADQIEDDDHWVEGTGTDITSMDEYEEMLAHYDAEIHYADEHIGRVLDYLRAEGLYDETLIVVSADHGEEFGEHGGYQTHWAAHEGTNRVPLIVKPPSSVDIEPGHRSELVTNVDVAPTLADYAGFDAPDAWQGRSLRPLVAGEETEWRDHIVFEHGLFVAQRAIRTDQWKLLRTYHPGIWPERFSDVALYNLEEDPWEQDNVAVDHPELVTELRGKMTEWVEDHVGREGDSLMAVARNGPMGYKVAANEWNSYKYL</sequence>